<evidence type="ECO:0000256" key="3">
    <source>
        <dbReference type="ARBA" id="ARBA00023180"/>
    </source>
</evidence>
<evidence type="ECO:0000313" key="5">
    <source>
        <dbReference type="EMBL" id="MUL36285.1"/>
    </source>
</evidence>
<evidence type="ECO:0000259" key="4">
    <source>
        <dbReference type="Pfam" id="PF04577"/>
    </source>
</evidence>
<dbReference type="RefSeq" id="WP_105219320.1">
    <property type="nucleotide sequence ID" value="NZ_CAWNSU010000033.1"/>
</dbReference>
<keyword evidence="3" id="KW-0325">Glycoprotein</keyword>
<dbReference type="AlphaFoldDB" id="A0A6N8FVD2"/>
<dbReference type="Pfam" id="PF04577">
    <property type="entry name" value="Glyco_transf_61"/>
    <property type="match status" value="1"/>
</dbReference>
<proteinExistence type="predicted"/>
<gene>
    <name evidence="5" type="ORF">BWI75_07980</name>
</gene>
<protein>
    <recommendedName>
        <fullName evidence="4">Glycosyltransferase 61 catalytic domain-containing protein</fullName>
    </recommendedName>
</protein>
<reference evidence="5 6" key="1">
    <citation type="journal article" date="2019" name="Front. Microbiol.">
        <title>Genomic Features for Desiccation Tolerance and Sugar Biosynthesis in the Extremophile Gloeocapsopsis sp. UTEX B3054.</title>
        <authorList>
            <person name="Urrejola C."/>
            <person name="Alcorta J."/>
            <person name="Salas L."/>
            <person name="Vasquez M."/>
            <person name="Polz M.F."/>
            <person name="Vicuna R."/>
            <person name="Diez B."/>
        </authorList>
    </citation>
    <scope>NUCLEOTIDE SEQUENCE [LARGE SCALE GENOMIC DNA]</scope>
    <source>
        <strain evidence="5 6">1H9</strain>
    </source>
</reference>
<evidence type="ECO:0000256" key="2">
    <source>
        <dbReference type="ARBA" id="ARBA00022679"/>
    </source>
</evidence>
<feature type="domain" description="Glycosyltransferase 61 catalytic" evidence="4">
    <location>
        <begin position="2"/>
        <end position="69"/>
    </location>
</feature>
<accession>A0A6N8FVD2</accession>
<dbReference type="EMBL" id="NAPY01000009">
    <property type="protein sequence ID" value="MUL36285.1"/>
    <property type="molecule type" value="Genomic_DNA"/>
</dbReference>
<evidence type="ECO:0000313" key="6">
    <source>
        <dbReference type="Proteomes" id="UP000441797"/>
    </source>
</evidence>
<dbReference type="InterPro" id="IPR049625">
    <property type="entry name" value="Glyco_transf_61_cat"/>
</dbReference>
<name>A0A6N8FVD2_9CHRO</name>
<keyword evidence="6" id="KW-1185">Reference proteome</keyword>
<organism evidence="5 6">
    <name type="scientific">Gloeocapsopsis dulcis AAB1 = 1H9</name>
    <dbReference type="NCBI Taxonomy" id="1433147"/>
    <lineage>
        <taxon>Bacteria</taxon>
        <taxon>Bacillati</taxon>
        <taxon>Cyanobacteriota</taxon>
        <taxon>Cyanophyceae</taxon>
        <taxon>Oscillatoriophycideae</taxon>
        <taxon>Chroococcales</taxon>
        <taxon>Chroococcaceae</taxon>
        <taxon>Gloeocapsopsis</taxon>
        <taxon>Gloeocapsopsis dulcis</taxon>
    </lineage>
</organism>
<dbReference type="Proteomes" id="UP000441797">
    <property type="component" value="Unassembled WGS sequence"/>
</dbReference>
<sequence length="130" mass="14382">MFISRRKAGGRRIINENAVIATLAKFGFVSYVLEDMNLADEVKLFSQAKIVIAPHGAGLTNIIFSQNLTLIELFGLSVSPCFANLARGLGFQYGYLQCQSPHTALRYHDSDMIVDTIQLNKLLVQMLTSS</sequence>
<dbReference type="GO" id="GO:0016757">
    <property type="term" value="F:glycosyltransferase activity"/>
    <property type="evidence" value="ECO:0007669"/>
    <property type="project" value="UniProtKB-KW"/>
</dbReference>
<evidence type="ECO:0000256" key="1">
    <source>
        <dbReference type="ARBA" id="ARBA00022676"/>
    </source>
</evidence>
<dbReference type="InterPro" id="IPR007657">
    <property type="entry name" value="Glycosyltransferase_61"/>
</dbReference>
<keyword evidence="2" id="KW-0808">Transferase</keyword>
<comment type="caution">
    <text evidence="5">The sequence shown here is derived from an EMBL/GenBank/DDBJ whole genome shotgun (WGS) entry which is preliminary data.</text>
</comment>
<dbReference type="PANTHER" id="PTHR20961">
    <property type="entry name" value="GLYCOSYLTRANSFERASE"/>
    <property type="match status" value="1"/>
</dbReference>
<keyword evidence="1" id="KW-0328">Glycosyltransferase</keyword>